<dbReference type="Gene3D" id="1.20.1640.10">
    <property type="entry name" value="Multidrug efflux transporter AcrB transmembrane domain"/>
    <property type="match status" value="2"/>
</dbReference>
<dbReference type="InterPro" id="IPR001036">
    <property type="entry name" value="Acrflvin-R"/>
</dbReference>
<feature type="transmembrane region" description="Helical" evidence="1">
    <location>
        <begin position="887"/>
        <end position="906"/>
    </location>
</feature>
<accession>A0ABS7EBN7</accession>
<feature type="transmembrane region" description="Helical" evidence="1">
    <location>
        <begin position="34"/>
        <end position="52"/>
    </location>
</feature>
<feature type="transmembrane region" description="Helical" evidence="1">
    <location>
        <begin position="913"/>
        <end position="932"/>
    </location>
</feature>
<feature type="transmembrane region" description="Helical" evidence="1">
    <location>
        <begin position="359"/>
        <end position="390"/>
    </location>
</feature>
<evidence type="ECO:0000256" key="1">
    <source>
        <dbReference type="SAM" id="Phobius"/>
    </source>
</evidence>
<dbReference type="Gene3D" id="3.30.2090.10">
    <property type="entry name" value="Multidrug efflux transporter AcrB TolC docking domain, DN and DC subdomains"/>
    <property type="match status" value="2"/>
</dbReference>
<feature type="transmembrane region" description="Helical" evidence="1">
    <location>
        <begin position="481"/>
        <end position="498"/>
    </location>
</feature>
<reference evidence="2" key="1">
    <citation type="submission" date="2021-07" db="EMBL/GenBank/DDBJ databases">
        <title>Neiella marina sp. nov., isolated from the intestinal content of sea cucumber Apostichopus japonicus.</title>
        <authorList>
            <person name="Bai X."/>
        </authorList>
    </citation>
    <scope>NUCLEOTIDE SEQUENCE</scope>
    <source>
        <strain evidence="2">126</strain>
    </source>
</reference>
<organism evidence="2 3">
    <name type="scientific">Neiella holothuriorum</name>
    <dbReference type="NCBI Taxonomy" id="2870530"/>
    <lineage>
        <taxon>Bacteria</taxon>
        <taxon>Pseudomonadati</taxon>
        <taxon>Pseudomonadota</taxon>
        <taxon>Gammaproteobacteria</taxon>
        <taxon>Alteromonadales</taxon>
        <taxon>Echinimonadaceae</taxon>
        <taxon>Neiella</taxon>
    </lineage>
</organism>
<dbReference type="PANTHER" id="PTHR32063">
    <property type="match status" value="1"/>
</dbReference>
<proteinExistence type="predicted"/>
<feature type="transmembrane region" description="Helical" evidence="1">
    <location>
        <begin position="410"/>
        <end position="433"/>
    </location>
</feature>
<protein>
    <submittedName>
        <fullName evidence="2">Efflux RND transporter permease subunit</fullName>
    </submittedName>
</protein>
<feature type="transmembrane region" description="Helical" evidence="1">
    <location>
        <begin position="938"/>
        <end position="960"/>
    </location>
</feature>
<evidence type="ECO:0000313" key="3">
    <source>
        <dbReference type="Proteomes" id="UP001166251"/>
    </source>
</evidence>
<feature type="transmembrane region" description="Helical" evidence="1">
    <location>
        <begin position="453"/>
        <end position="475"/>
    </location>
</feature>
<sequence>MSQSQPPHSSGPLPSTNDAIAGSGLISWFAQNPVAANLLLISVLILGVLAAGQLRKEAFPSLEPDRITVSMNYDSGDALLAEEGIALKVEEALETVPGIKRITSTSNAYGSTVMIEKKTDYSLDTLLTDVKNEVDAIYNLPVDAENPVIEKARRQDHAIWVQLYGDADMGTLQELAERLKSDLLAKSAISDLSISAKQDPLISIEIDEAKLLSYGLTMGDVADAVNAESSTPLSTSLRYQEKVLRLKASEQAYRQKAFADIPLFTTANGSVIRLGDVALVTDTFEDDVYSLSHYNQQNGMGIQIVMDEQSDVIDIVQQAQEVVDNWNERGILPNNVELLTWYDQSDLIKERLSLLSKNAITGIALVFIVLALFLNLTVAFWVAAGLPFIFCGTLFFMGDSFVGLTINELTTFGFIMALGIVVDDAVVVGESIYDSRKRQGDSLANTIRGTMQVAVPTLFGVLTTVAAFVALSNVTGRLGQIYAQFASVVTICLLLSVVESKLILPCHLAHLNTHRTIKKGVLGYWSKIQHGADAGLQWFNDRVYRPIIEWSLRLRYAVLLAFVTLFILVVGMPMTGAVRVGFFPDIAGDLVVATVSMQNDASFGQTETNLGRIEQAALQADAQLMDKYQLEESSLTSLQVLATGDLEGEVKVELASDSAYSSREYGKVWQQLTGSLEGVRKLKFLSKKEMVDNFKVELKSWDEQTVTAAGERFKDVLASMNGISGIDDNLDPGQPQLKFELTEQGRALGLDTATLSQHLLRTFGGDIVQRYQRNKDEVKVRVRLPQEKRQTLADIEQSHIRLTDGTVVSMNTVARISTEYQQDSITRIDNLRAAYISAVVDSSVLASNELVDRLQQSLVPELLAQYPDLTIDFAGEAEHQQEATSSMSQMFVMALLAIYVLLAIPLKSYIQPVLIMLAIPFGIVGAILGHWLNDLTISILSLNGILALSGVVVNDSLLLVSRFNQIRRERDISIHDAIVEACRGRLRAVLLTSVTTFAGLAPLLSETSMQAQFLIPAAASLGYGILFATLITLVLIPALLTIQLECKAALQNGWQRAQTRLLGMA</sequence>
<dbReference type="EMBL" id="JAHZSS010000001">
    <property type="protein sequence ID" value="MBW8189741.1"/>
    <property type="molecule type" value="Genomic_DNA"/>
</dbReference>
<keyword evidence="3" id="KW-1185">Reference proteome</keyword>
<name>A0ABS7EBN7_9GAMM</name>
<keyword evidence="1" id="KW-0472">Membrane</keyword>
<dbReference type="InterPro" id="IPR027463">
    <property type="entry name" value="AcrB_DN_DC_subdom"/>
</dbReference>
<dbReference type="Gene3D" id="3.30.70.1320">
    <property type="entry name" value="Multidrug efflux transporter AcrB pore domain like"/>
    <property type="match status" value="1"/>
</dbReference>
<dbReference type="Gene3D" id="3.30.70.1430">
    <property type="entry name" value="Multidrug efflux transporter AcrB pore domain"/>
    <property type="match status" value="2"/>
</dbReference>
<dbReference type="Pfam" id="PF00873">
    <property type="entry name" value="ACR_tran"/>
    <property type="match status" value="1"/>
</dbReference>
<feature type="transmembrane region" description="Helical" evidence="1">
    <location>
        <begin position="988"/>
        <end position="1005"/>
    </location>
</feature>
<gene>
    <name evidence="2" type="ORF">K0504_01725</name>
</gene>
<dbReference type="SUPFAM" id="SSF82714">
    <property type="entry name" value="Multidrug efflux transporter AcrB TolC docking domain, DN and DC subdomains"/>
    <property type="match status" value="2"/>
</dbReference>
<dbReference type="Gene3D" id="3.30.70.1440">
    <property type="entry name" value="Multidrug efflux transporter AcrB pore domain"/>
    <property type="match status" value="1"/>
</dbReference>
<dbReference type="Proteomes" id="UP001166251">
    <property type="component" value="Unassembled WGS sequence"/>
</dbReference>
<keyword evidence="1" id="KW-1133">Transmembrane helix</keyword>
<feature type="transmembrane region" description="Helical" evidence="1">
    <location>
        <begin position="554"/>
        <end position="574"/>
    </location>
</feature>
<dbReference type="PANTHER" id="PTHR32063:SF33">
    <property type="entry name" value="RND SUPERFAMILY EFFLUX PUMP PERMEASE COMPONENT"/>
    <property type="match status" value="1"/>
</dbReference>
<comment type="caution">
    <text evidence="2">The sequence shown here is derived from an EMBL/GenBank/DDBJ whole genome shotgun (WGS) entry which is preliminary data.</text>
</comment>
<dbReference type="SUPFAM" id="SSF82866">
    <property type="entry name" value="Multidrug efflux transporter AcrB transmembrane domain"/>
    <property type="match status" value="2"/>
</dbReference>
<dbReference type="PRINTS" id="PR00702">
    <property type="entry name" value="ACRIFLAVINRP"/>
</dbReference>
<dbReference type="RefSeq" id="WP_220102407.1">
    <property type="nucleotide sequence ID" value="NZ_JAHZSS010000001.1"/>
</dbReference>
<dbReference type="SUPFAM" id="SSF82693">
    <property type="entry name" value="Multidrug efflux transporter AcrB pore domain, PN1, PN2, PC1 and PC2 subdomains"/>
    <property type="match status" value="2"/>
</dbReference>
<evidence type="ECO:0000313" key="2">
    <source>
        <dbReference type="EMBL" id="MBW8189741.1"/>
    </source>
</evidence>
<keyword evidence="1" id="KW-0812">Transmembrane</keyword>
<feature type="transmembrane region" description="Helical" evidence="1">
    <location>
        <begin position="1017"/>
        <end position="1040"/>
    </location>
</feature>